<comment type="caution">
    <text evidence="2">The sequence shown here is derived from an EMBL/GenBank/DDBJ whole genome shotgun (WGS) entry which is preliminary data.</text>
</comment>
<gene>
    <name evidence="2" type="ORF">PFISCL1PPCAC_17939</name>
</gene>
<protein>
    <recommendedName>
        <fullName evidence="4">F-box domain-containing protein</fullName>
    </recommendedName>
</protein>
<reference evidence="2" key="1">
    <citation type="submission" date="2023-10" db="EMBL/GenBank/DDBJ databases">
        <title>Genome assembly of Pristionchus species.</title>
        <authorList>
            <person name="Yoshida K."/>
            <person name="Sommer R.J."/>
        </authorList>
    </citation>
    <scope>NUCLEOTIDE SEQUENCE</scope>
    <source>
        <strain evidence="2">RS5133</strain>
    </source>
</reference>
<organism evidence="2 3">
    <name type="scientific">Pristionchus fissidentatus</name>
    <dbReference type="NCBI Taxonomy" id="1538716"/>
    <lineage>
        <taxon>Eukaryota</taxon>
        <taxon>Metazoa</taxon>
        <taxon>Ecdysozoa</taxon>
        <taxon>Nematoda</taxon>
        <taxon>Chromadorea</taxon>
        <taxon>Rhabditida</taxon>
        <taxon>Rhabditina</taxon>
        <taxon>Diplogasteromorpha</taxon>
        <taxon>Diplogasteroidea</taxon>
        <taxon>Neodiplogasteridae</taxon>
        <taxon>Pristionchus</taxon>
    </lineage>
</organism>
<feature type="non-terminal residue" evidence="2">
    <location>
        <position position="115"/>
    </location>
</feature>
<evidence type="ECO:0000313" key="2">
    <source>
        <dbReference type="EMBL" id="GMT26642.1"/>
    </source>
</evidence>
<dbReference type="EMBL" id="BTSY01000005">
    <property type="protein sequence ID" value="GMT26642.1"/>
    <property type="molecule type" value="Genomic_DNA"/>
</dbReference>
<dbReference type="InterPro" id="IPR036047">
    <property type="entry name" value="F-box-like_dom_sf"/>
</dbReference>
<feature type="coiled-coil region" evidence="1">
    <location>
        <begin position="9"/>
        <end position="36"/>
    </location>
</feature>
<accession>A0AAV5W6P3</accession>
<feature type="non-terminal residue" evidence="2">
    <location>
        <position position="1"/>
    </location>
</feature>
<dbReference type="Proteomes" id="UP001432322">
    <property type="component" value="Unassembled WGS sequence"/>
</dbReference>
<sequence>DIRRGAMTVEERQKEVDELLREEREAMDRLRSAQAVHSTALAKLEKARGFRRSIGEETSLSTLPNEITSFIFSNLKLRDRLTARVNRRLYGVEKKAGPLENLEGTDRELQVSFSN</sequence>
<evidence type="ECO:0000256" key="1">
    <source>
        <dbReference type="SAM" id="Coils"/>
    </source>
</evidence>
<name>A0AAV5W6P3_9BILA</name>
<evidence type="ECO:0000313" key="3">
    <source>
        <dbReference type="Proteomes" id="UP001432322"/>
    </source>
</evidence>
<dbReference type="AlphaFoldDB" id="A0AAV5W6P3"/>
<proteinExistence type="predicted"/>
<dbReference type="SUPFAM" id="SSF81383">
    <property type="entry name" value="F-box domain"/>
    <property type="match status" value="1"/>
</dbReference>
<evidence type="ECO:0008006" key="4">
    <source>
        <dbReference type="Google" id="ProtNLM"/>
    </source>
</evidence>
<keyword evidence="3" id="KW-1185">Reference proteome</keyword>
<keyword evidence="1" id="KW-0175">Coiled coil</keyword>